<accession>A0A7S7SPP7</accession>
<name>A0A7S7SPP7_PALFE</name>
<dbReference type="InterPro" id="IPR010982">
    <property type="entry name" value="Lambda_DNA-bd_dom_sf"/>
</dbReference>
<gene>
    <name evidence="2" type="ORF">IRI77_24390</name>
</gene>
<sequence>MRPIRSEQDYEAALARIDSLMDARPGTPEADELDLLATLVEWYEKRHFPIEKPDPVAAVRFRLEQANQTSRDLVPLLGSRAKVSEVMSGKRGLTLQMIRALHRHLGIPAEVLLQETAAASPSTGTAADWTRFPIAAMVKAGWFDASRRTGPGWKAQAEVLMRDLIERAGGLDAVPEALYRKGVTSRQNAKTDRFALKAWCYQVIATAQARSLPAKYRPGVVTEPWARKLAKLSASSAGPQRAKEYLERHGIHLIHTGHLPRTYLDGAAMLLPNGTPVIAVTLRFDRLDNFWFCLFHELAHIALHLRDKNDLFIDDLSLDGSSDGSTNRAEAEADRWAADMLIPPDLWQCSAAAERPTLMNVVSLAQELGIHPAIVAGRVRKERRNFHLLSQMVGNRQVRQHLDSGSSRN</sequence>
<protein>
    <submittedName>
        <fullName evidence="2">ImmA/IrrE family metallo-endopeptidase</fullName>
    </submittedName>
</protein>
<dbReference type="PANTHER" id="PTHR40455:SF1">
    <property type="entry name" value="ANTITOXIN HIGA"/>
    <property type="match status" value="1"/>
</dbReference>
<dbReference type="KEGG" id="pfer:IRI77_24390"/>
<dbReference type="AlphaFoldDB" id="A0A7S7SPP7"/>
<dbReference type="GO" id="GO:0001046">
    <property type="term" value="F:core promoter sequence-specific DNA binding"/>
    <property type="evidence" value="ECO:0007669"/>
    <property type="project" value="TreeGrafter"/>
</dbReference>
<proteinExistence type="predicted"/>
<feature type="domain" description="IrrE N-terminal-like" evidence="1">
    <location>
        <begin position="266"/>
        <end position="376"/>
    </location>
</feature>
<evidence type="ECO:0000259" key="1">
    <source>
        <dbReference type="Pfam" id="PF06114"/>
    </source>
</evidence>
<dbReference type="GO" id="GO:0006355">
    <property type="term" value="P:regulation of DNA-templated transcription"/>
    <property type="evidence" value="ECO:0007669"/>
    <property type="project" value="InterPro"/>
</dbReference>
<reference evidence="2 3" key="1">
    <citation type="submission" date="2020-10" db="EMBL/GenBank/DDBJ databases">
        <title>Complete genome sequence of Paludibaculum fermentans P105T, a facultatively anaerobic acidobacterium capable of dissimilatory Fe(III) reduction.</title>
        <authorList>
            <person name="Dedysh S.N."/>
            <person name="Beletsky A.V."/>
            <person name="Kulichevskaya I.S."/>
            <person name="Mardanov A.V."/>
            <person name="Ravin N.V."/>
        </authorList>
    </citation>
    <scope>NUCLEOTIDE SEQUENCE [LARGE SCALE GENOMIC DNA]</scope>
    <source>
        <strain evidence="2 3">P105</strain>
    </source>
</reference>
<dbReference type="InterPro" id="IPR010359">
    <property type="entry name" value="IrrE_HExxH"/>
</dbReference>
<dbReference type="Proteomes" id="UP000593892">
    <property type="component" value="Chromosome"/>
</dbReference>
<dbReference type="Gene3D" id="1.10.260.40">
    <property type="entry name" value="lambda repressor-like DNA-binding domains"/>
    <property type="match status" value="1"/>
</dbReference>
<dbReference type="InterPro" id="IPR039060">
    <property type="entry name" value="Antitox_HigA"/>
</dbReference>
<dbReference type="PANTHER" id="PTHR40455">
    <property type="entry name" value="ANTITOXIN HIGA"/>
    <property type="match status" value="1"/>
</dbReference>
<evidence type="ECO:0000313" key="2">
    <source>
        <dbReference type="EMBL" id="QOY92123.1"/>
    </source>
</evidence>
<organism evidence="2 3">
    <name type="scientific">Paludibaculum fermentans</name>
    <dbReference type="NCBI Taxonomy" id="1473598"/>
    <lineage>
        <taxon>Bacteria</taxon>
        <taxon>Pseudomonadati</taxon>
        <taxon>Acidobacteriota</taxon>
        <taxon>Terriglobia</taxon>
        <taxon>Bryobacterales</taxon>
        <taxon>Bryobacteraceae</taxon>
        <taxon>Paludibaculum</taxon>
    </lineage>
</organism>
<evidence type="ECO:0000313" key="3">
    <source>
        <dbReference type="Proteomes" id="UP000593892"/>
    </source>
</evidence>
<dbReference type="Pfam" id="PF06114">
    <property type="entry name" value="Peptidase_M78"/>
    <property type="match status" value="1"/>
</dbReference>
<dbReference type="Gene3D" id="1.10.10.2910">
    <property type="match status" value="1"/>
</dbReference>
<keyword evidence="3" id="KW-1185">Reference proteome</keyword>
<dbReference type="EMBL" id="CP063849">
    <property type="protein sequence ID" value="QOY92123.1"/>
    <property type="molecule type" value="Genomic_DNA"/>
</dbReference>